<evidence type="ECO:0000313" key="4">
    <source>
        <dbReference type="Proteomes" id="UP001597280"/>
    </source>
</evidence>
<feature type="domain" description="Dynamin N-terminal" evidence="2">
    <location>
        <begin position="59"/>
        <end position="195"/>
    </location>
</feature>
<keyword evidence="4" id="KW-1185">Reference proteome</keyword>
<reference evidence="4" key="1">
    <citation type="journal article" date="2019" name="Int. J. Syst. Evol. Microbiol.">
        <title>The Global Catalogue of Microorganisms (GCM) 10K type strain sequencing project: providing services to taxonomists for standard genome sequencing and annotation.</title>
        <authorList>
            <consortium name="The Broad Institute Genomics Platform"/>
            <consortium name="The Broad Institute Genome Sequencing Center for Infectious Disease"/>
            <person name="Wu L."/>
            <person name="Ma J."/>
        </authorList>
    </citation>
    <scope>NUCLEOTIDE SEQUENCE [LARGE SCALE GENOMIC DNA]</scope>
    <source>
        <strain evidence="4">JCM 11650</strain>
    </source>
</reference>
<sequence length="579" mass="61094">MTTTPAAVLGTFAEHLRTLELPLPVEGAEDARREVAAALTQLDDHVIPRVESLDAPLLVVVGGSTGAGKSTLVNSVVGEAVSRSGAIRPTTRRPVLLHHPADEPWFTGTRILPGLARVTGSGGGTTAEAEDASVAATSLELRSLPAIPQGLALLDAPDIDSVAAGNRELARQLLRAADLWLFVTTANRYADAVPWEVLRTAAERDVTVDVVMNRVPEAPGVAEELAGDLRAMLERQGIDADHLLLVPETRLDAEGMVPEEVIAPLRERLVSLAEDAETRGRIARRTLAGAVGGLAASAREIAAHAAAQHEEAERLEGEVDAAFAASRERIDEAVGDGSLLRGEVLSRWQDVVGTGEFLRGVESLVGRLRDRIGMALTGRTAPAVKAEQALGASLVHVLIDETARGAERADTAWRRSPAGRSLAEGHDLSRLPDGFGEEAAASIRAWQGDVLDLVRTEGADRRTKARVLSLGVNVLGVALMVIVFVSTAFIPTGLEVGVGAGAAVVGQKLLESIFGDEAVRRMATVARERLTARLDALVNSRTAPFRERLDTLGDLRGGELLGGDADALEQLAASIREQA</sequence>
<gene>
    <name evidence="3" type="ORF">ACFSDA_09540</name>
</gene>
<organism evidence="3 4">
    <name type="scientific">Brachybacterium rhamnosum</name>
    <dbReference type="NCBI Taxonomy" id="173361"/>
    <lineage>
        <taxon>Bacteria</taxon>
        <taxon>Bacillati</taxon>
        <taxon>Actinomycetota</taxon>
        <taxon>Actinomycetes</taxon>
        <taxon>Micrococcales</taxon>
        <taxon>Dermabacteraceae</taxon>
        <taxon>Brachybacterium</taxon>
    </lineage>
</organism>
<dbReference type="EMBL" id="JBHUFL010000002">
    <property type="protein sequence ID" value="MFD1835314.1"/>
    <property type="molecule type" value="Genomic_DNA"/>
</dbReference>
<feature type="transmembrane region" description="Helical" evidence="1">
    <location>
        <begin position="467"/>
        <end position="490"/>
    </location>
</feature>
<name>A0ABW4PYU7_9MICO</name>
<evidence type="ECO:0000259" key="2">
    <source>
        <dbReference type="Pfam" id="PF00350"/>
    </source>
</evidence>
<dbReference type="SUPFAM" id="SSF52540">
    <property type="entry name" value="P-loop containing nucleoside triphosphate hydrolases"/>
    <property type="match status" value="1"/>
</dbReference>
<dbReference type="CDD" id="cd00882">
    <property type="entry name" value="Ras_like_GTPase"/>
    <property type="match status" value="1"/>
</dbReference>
<evidence type="ECO:0000256" key="1">
    <source>
        <dbReference type="SAM" id="Phobius"/>
    </source>
</evidence>
<dbReference type="Gene3D" id="3.40.50.300">
    <property type="entry name" value="P-loop containing nucleotide triphosphate hydrolases"/>
    <property type="match status" value="1"/>
</dbReference>
<dbReference type="InterPro" id="IPR027417">
    <property type="entry name" value="P-loop_NTPase"/>
</dbReference>
<dbReference type="Proteomes" id="UP001597280">
    <property type="component" value="Unassembled WGS sequence"/>
</dbReference>
<dbReference type="RefSeq" id="WP_343904422.1">
    <property type="nucleotide sequence ID" value="NZ_BAAAIS010000002.1"/>
</dbReference>
<dbReference type="InterPro" id="IPR005662">
    <property type="entry name" value="GTPase_Era-like"/>
</dbReference>
<dbReference type="PANTHER" id="PTHR42698:SF1">
    <property type="entry name" value="GTPASE ERA, MITOCHONDRIAL"/>
    <property type="match status" value="1"/>
</dbReference>
<dbReference type="Pfam" id="PF00350">
    <property type="entry name" value="Dynamin_N"/>
    <property type="match status" value="1"/>
</dbReference>
<dbReference type="InterPro" id="IPR045063">
    <property type="entry name" value="Dynamin_N"/>
</dbReference>
<keyword evidence="1" id="KW-0472">Membrane</keyword>
<comment type="caution">
    <text evidence="3">The sequence shown here is derived from an EMBL/GenBank/DDBJ whole genome shotgun (WGS) entry which is preliminary data.</text>
</comment>
<keyword evidence="1" id="KW-1133">Transmembrane helix</keyword>
<evidence type="ECO:0000313" key="3">
    <source>
        <dbReference type="EMBL" id="MFD1835314.1"/>
    </source>
</evidence>
<accession>A0ABW4PYU7</accession>
<dbReference type="PANTHER" id="PTHR42698">
    <property type="entry name" value="GTPASE ERA"/>
    <property type="match status" value="1"/>
</dbReference>
<protein>
    <submittedName>
        <fullName evidence="3">Dynamin family protein</fullName>
    </submittedName>
</protein>
<proteinExistence type="predicted"/>
<keyword evidence="1" id="KW-0812">Transmembrane</keyword>